<protein>
    <submittedName>
        <fullName evidence="1">DUF541 domain-containing protein</fullName>
    </submittedName>
</protein>
<comment type="caution">
    <text evidence="1">The sequence shown here is derived from an EMBL/GenBank/DDBJ whole genome shotgun (WGS) entry which is preliminary data.</text>
</comment>
<dbReference type="AlphaFoldDB" id="A0A6M0RJC0"/>
<organism evidence="1 2">
    <name type="scientific">Adonisia turfae CCMR0081</name>
    <dbReference type="NCBI Taxonomy" id="2292702"/>
    <lineage>
        <taxon>Bacteria</taxon>
        <taxon>Bacillati</taxon>
        <taxon>Cyanobacteriota</taxon>
        <taxon>Adonisia</taxon>
        <taxon>Adonisia turfae</taxon>
    </lineage>
</organism>
<reference evidence="1 2" key="1">
    <citation type="journal article" date="2020" name="Microb. Ecol.">
        <title>Ecogenomics of the Marine Benthic Filamentous Cyanobacterium Adonisia.</title>
        <authorList>
            <person name="Walter J.M."/>
            <person name="Coutinho F.H."/>
            <person name="Leomil L."/>
            <person name="Hargreaves P.I."/>
            <person name="Campeao M.E."/>
            <person name="Vieira V.V."/>
            <person name="Silva B.S."/>
            <person name="Fistarol G.O."/>
            <person name="Salomon P.S."/>
            <person name="Sawabe T."/>
            <person name="Mino S."/>
            <person name="Hosokawa M."/>
            <person name="Miyashita H."/>
            <person name="Maruyama F."/>
            <person name="van Verk M.C."/>
            <person name="Dutilh B.E."/>
            <person name="Thompson C.C."/>
            <person name="Thompson F.L."/>
        </authorList>
    </citation>
    <scope>NUCLEOTIDE SEQUENCE [LARGE SCALE GENOMIC DNA]</scope>
    <source>
        <strain evidence="1 2">CCMR0081</strain>
    </source>
</reference>
<dbReference type="InterPro" id="IPR007497">
    <property type="entry name" value="SIMPL/DUF541"/>
</dbReference>
<sequence>MITLQRWILPSAGLVLGATALALGLINTATISPANAQEPLLRVLTVTGEGNESIPATLAQVQLGVTAQGNTAEAVQQEIAQRSSAVIELLKSNNVEQLQTTGIRLNPQYDYESSRPRITGYNGSNTVSFEMPTDAVGPLLDNAISAGANQINNVSFIAEDNAIDSARDTALQEATADAQAQANAVLESLNLSAGEIVSIQVNNAVPPKPIPYAAQARLADEAAAHSSTPVEGGEQTVNARVTLQIRY</sequence>
<dbReference type="GO" id="GO:0006974">
    <property type="term" value="P:DNA damage response"/>
    <property type="evidence" value="ECO:0007669"/>
    <property type="project" value="TreeGrafter"/>
</dbReference>
<dbReference type="RefSeq" id="WP_163698308.1">
    <property type="nucleotide sequence ID" value="NZ_QXHD01000004.1"/>
</dbReference>
<dbReference type="InterPro" id="IPR052022">
    <property type="entry name" value="26kDa_periplasmic_antigen"/>
</dbReference>
<dbReference type="Gene3D" id="3.30.110.170">
    <property type="entry name" value="Protein of unknown function (DUF541), domain 1"/>
    <property type="match status" value="1"/>
</dbReference>
<dbReference type="Proteomes" id="UP000481033">
    <property type="component" value="Unassembled WGS sequence"/>
</dbReference>
<dbReference type="PANTHER" id="PTHR34387:SF1">
    <property type="entry name" value="PERIPLASMIC IMMUNOGENIC PROTEIN"/>
    <property type="match status" value="1"/>
</dbReference>
<keyword evidence="2" id="KW-1185">Reference proteome</keyword>
<accession>A0A6M0RJC0</accession>
<evidence type="ECO:0000313" key="2">
    <source>
        <dbReference type="Proteomes" id="UP000481033"/>
    </source>
</evidence>
<dbReference type="Gene3D" id="3.30.70.2970">
    <property type="entry name" value="Protein of unknown function (DUF541), domain 2"/>
    <property type="match status" value="1"/>
</dbReference>
<name>A0A6M0RJC0_9CYAN</name>
<proteinExistence type="predicted"/>
<dbReference type="EMBL" id="QXHD01000004">
    <property type="protein sequence ID" value="NEZ56317.1"/>
    <property type="molecule type" value="Genomic_DNA"/>
</dbReference>
<dbReference type="Pfam" id="PF04402">
    <property type="entry name" value="SIMPL"/>
    <property type="match status" value="1"/>
</dbReference>
<evidence type="ECO:0000313" key="1">
    <source>
        <dbReference type="EMBL" id="NEZ56317.1"/>
    </source>
</evidence>
<dbReference type="PANTHER" id="PTHR34387">
    <property type="entry name" value="SLR1258 PROTEIN"/>
    <property type="match status" value="1"/>
</dbReference>
<gene>
    <name evidence="1" type="ORF">DXZ20_11665</name>
</gene>